<dbReference type="InterPro" id="IPR011993">
    <property type="entry name" value="PH-like_dom_sf"/>
</dbReference>
<dbReference type="CDD" id="cd00160">
    <property type="entry name" value="RhoGEF"/>
    <property type="match status" value="1"/>
</dbReference>
<evidence type="ECO:0000313" key="7">
    <source>
        <dbReference type="EMBL" id="ODV90136.1"/>
    </source>
</evidence>
<feature type="domain" description="CNH" evidence="6">
    <location>
        <begin position="569"/>
        <end position="875"/>
    </location>
</feature>
<dbReference type="SMART" id="SM00036">
    <property type="entry name" value="CNH"/>
    <property type="match status" value="1"/>
</dbReference>
<dbReference type="Pfam" id="PF00621">
    <property type="entry name" value="RhoGEF"/>
    <property type="match status" value="1"/>
</dbReference>
<dbReference type="InterPro" id="IPR041675">
    <property type="entry name" value="PH_5"/>
</dbReference>
<dbReference type="GO" id="GO:0035556">
    <property type="term" value="P:intracellular signal transduction"/>
    <property type="evidence" value="ECO:0007669"/>
    <property type="project" value="InterPro"/>
</dbReference>
<dbReference type="PROSITE" id="PS50010">
    <property type="entry name" value="DH_2"/>
    <property type="match status" value="1"/>
</dbReference>
<evidence type="ECO:0008006" key="9">
    <source>
        <dbReference type="Google" id="ProtNLM"/>
    </source>
</evidence>
<dbReference type="Pfam" id="PF15405">
    <property type="entry name" value="PH_5"/>
    <property type="match status" value="1"/>
</dbReference>
<keyword evidence="2" id="KW-0344">Guanine-nucleotide releasing factor</keyword>
<feature type="domain" description="PH" evidence="3">
    <location>
        <begin position="417"/>
        <end position="547"/>
    </location>
</feature>
<dbReference type="Gene3D" id="2.30.29.30">
    <property type="entry name" value="Pleckstrin-homology domain (PH domain)/Phosphotyrosine-binding domain (PTB)"/>
    <property type="match status" value="1"/>
</dbReference>
<dbReference type="Gene3D" id="1.20.900.10">
    <property type="entry name" value="Dbl homology (DH) domain"/>
    <property type="match status" value="1"/>
</dbReference>
<feature type="domain" description="DH" evidence="4">
    <location>
        <begin position="195"/>
        <end position="382"/>
    </location>
</feature>
<dbReference type="PROSITE" id="PS50219">
    <property type="entry name" value="CNH"/>
    <property type="match status" value="1"/>
</dbReference>
<dbReference type="InterPro" id="IPR036390">
    <property type="entry name" value="WH_DNA-bd_sf"/>
</dbReference>
<organism evidence="7 8">
    <name type="scientific">Tortispora caseinolytica NRRL Y-17796</name>
    <dbReference type="NCBI Taxonomy" id="767744"/>
    <lineage>
        <taxon>Eukaryota</taxon>
        <taxon>Fungi</taxon>
        <taxon>Dikarya</taxon>
        <taxon>Ascomycota</taxon>
        <taxon>Saccharomycotina</taxon>
        <taxon>Trigonopsidomycetes</taxon>
        <taxon>Trigonopsidales</taxon>
        <taxon>Trigonopsidaceae</taxon>
        <taxon>Tortispora</taxon>
    </lineage>
</organism>
<dbReference type="InterPro" id="IPR036388">
    <property type="entry name" value="WH-like_DNA-bd_sf"/>
</dbReference>
<dbReference type="Proteomes" id="UP000095023">
    <property type="component" value="Unassembled WGS sequence"/>
</dbReference>
<dbReference type="Pfam" id="PF00780">
    <property type="entry name" value="CNH"/>
    <property type="match status" value="1"/>
</dbReference>
<dbReference type="SUPFAM" id="SSF48065">
    <property type="entry name" value="DBL homology domain (DH-domain)"/>
    <property type="match status" value="1"/>
</dbReference>
<dbReference type="OrthoDB" id="2272012at2759"/>
<dbReference type="PROSITE" id="PS50003">
    <property type="entry name" value="PH_DOMAIN"/>
    <property type="match status" value="1"/>
</dbReference>
<accession>A0A1E4TEF9</accession>
<keyword evidence="1" id="KW-0597">Phosphoprotein</keyword>
<dbReference type="GO" id="GO:0005085">
    <property type="term" value="F:guanyl-nucleotide exchange factor activity"/>
    <property type="evidence" value="ECO:0007669"/>
    <property type="project" value="UniProtKB-KW"/>
</dbReference>
<dbReference type="InterPro" id="IPR001849">
    <property type="entry name" value="PH_domain"/>
</dbReference>
<dbReference type="SMART" id="SM00325">
    <property type="entry name" value="RhoGEF"/>
    <property type="match status" value="1"/>
</dbReference>
<dbReference type="InterPro" id="IPR000219">
    <property type="entry name" value="DH_dom"/>
</dbReference>
<dbReference type="InterPro" id="IPR052233">
    <property type="entry name" value="Rho-type_GEFs"/>
</dbReference>
<sequence length="926" mass="106601">MKPSTAVTNQKHSLVYPALLSKVAEAFENRIVTGERNKNSLTYTKAFTGAEAVDALAHIIKTSDRNLALLLGRALDAQKFIHDVTYDHRLRDTHNEVYQFRERTFDEDASTTGVNGVFTLLSECYSPTCSRDRLCYSIACPRRLEQQARLMLKIQPGLKRNESRSSIHAEETEKKLWIYSVPKDVADSVSDKERKRQEVICEFMYTERDFVKDLEYLRDCWMKPLRRGSIIAEHRREKFIRAVFANILDIHAVNVKLAEALTKRQQQNPVVREVGDIIIEYAKKFEPYIQYGANQVYGKYEFEREKASNPLFAKFVDETERLKESRKLELNGYLTKPTSRLARYPLLLDAILKNTCADSPDQTNIPKAIEIVRGFLTRLNAETGKAENRFNLLQLNQSLVFRPGEHFDLKLTEENRQLIFKGFLKKRMQDAQADIQAFLFDHSLLFVRVKNVNKREQLKVHRKPVPLELLVISQYENATSRLALAKRPSTSLIHAGRSAQGSKIETSNTKYPLSFVHLGRRGYELTLYAPTFVSQKKWMEHIEAQQKKLRERSGVYAKHILSASFFDSQERVNCAIPFDGSRKLLYGTDHGIFWSEMRVKPGTIAQKPTKILAMTNVSQIELLEEYGMMLVLADKTLYSFPLDAVLEATIGLSVHDMAALSRRAKKVVGHINFFRAGICLGQLFVCTVKSGSMTSTVRVWEPADHLNKGKKQPALKKLLQNQSETLKLYKEFYIPADTMSISFLKSMLCMGCSKGFEIVSLETLETQSLLDPADTSLDFVIRRETLKPLAIYRLNGDFLLNYTDFSFFVNRNGWRTRSDWIINWEGLPQAFSLCYPYILAFEPNFVEIRHAETGSLVQIIAGENIRFLHDKTRFLHDQTREILYAYEDENGKDVVASLDFWETGQHQHQNLQQQYPSPQQSKHQQL</sequence>
<evidence type="ECO:0000313" key="8">
    <source>
        <dbReference type="Proteomes" id="UP000095023"/>
    </source>
</evidence>
<keyword evidence="8" id="KW-1185">Reference proteome</keyword>
<dbReference type="EMBL" id="KV453842">
    <property type="protein sequence ID" value="ODV90136.1"/>
    <property type="molecule type" value="Genomic_DNA"/>
</dbReference>
<dbReference type="SMART" id="SM00049">
    <property type="entry name" value="DEP"/>
    <property type="match status" value="1"/>
</dbReference>
<dbReference type="SUPFAM" id="SSF46785">
    <property type="entry name" value="Winged helix' DNA-binding domain"/>
    <property type="match status" value="1"/>
</dbReference>
<gene>
    <name evidence="7" type="ORF">CANCADRAFT_26059</name>
</gene>
<evidence type="ECO:0000259" key="4">
    <source>
        <dbReference type="PROSITE" id="PS50010"/>
    </source>
</evidence>
<dbReference type="CDD" id="cd04435">
    <property type="entry name" value="DEP_fRom2"/>
    <property type="match status" value="1"/>
</dbReference>
<dbReference type="PROSITE" id="PS50186">
    <property type="entry name" value="DEP"/>
    <property type="match status" value="1"/>
</dbReference>
<dbReference type="Gene3D" id="1.10.10.10">
    <property type="entry name" value="Winged helix-like DNA-binding domain superfamily/Winged helix DNA-binding domain"/>
    <property type="match status" value="1"/>
</dbReference>
<dbReference type="SUPFAM" id="SSF50729">
    <property type="entry name" value="PH domain-like"/>
    <property type="match status" value="1"/>
</dbReference>
<evidence type="ECO:0000259" key="6">
    <source>
        <dbReference type="PROSITE" id="PS50219"/>
    </source>
</evidence>
<dbReference type="InterPro" id="IPR001180">
    <property type="entry name" value="CNH_dom"/>
</dbReference>
<dbReference type="AlphaFoldDB" id="A0A1E4TEF9"/>
<dbReference type="InterPro" id="IPR035899">
    <property type="entry name" value="DBL_dom_sf"/>
</dbReference>
<protein>
    <recommendedName>
        <fullName evidence="9">DH domain-containing protein</fullName>
    </recommendedName>
</protein>
<dbReference type="PANTHER" id="PTHR46572">
    <property type="entry name" value="RHO1 GDP-GTP EXCHANGE PROTEIN 1-RELATED"/>
    <property type="match status" value="1"/>
</dbReference>
<dbReference type="PANTHER" id="PTHR46572:SF2">
    <property type="entry name" value="RHO1 GDP-GTP EXCHANGE PROTEIN 1-RELATED"/>
    <property type="match status" value="1"/>
</dbReference>
<dbReference type="InterPro" id="IPR000591">
    <property type="entry name" value="DEP_dom"/>
</dbReference>
<evidence type="ECO:0000256" key="1">
    <source>
        <dbReference type="ARBA" id="ARBA00022553"/>
    </source>
</evidence>
<evidence type="ECO:0000259" key="5">
    <source>
        <dbReference type="PROSITE" id="PS50186"/>
    </source>
</evidence>
<proteinExistence type="predicted"/>
<evidence type="ECO:0000259" key="3">
    <source>
        <dbReference type="PROSITE" id="PS50003"/>
    </source>
</evidence>
<name>A0A1E4TEF9_9ASCO</name>
<feature type="domain" description="DEP" evidence="5">
    <location>
        <begin position="27"/>
        <end position="102"/>
    </location>
</feature>
<dbReference type="Pfam" id="PF00610">
    <property type="entry name" value="DEP"/>
    <property type="match status" value="1"/>
</dbReference>
<evidence type="ECO:0000256" key="2">
    <source>
        <dbReference type="ARBA" id="ARBA00022658"/>
    </source>
</evidence>
<reference evidence="8" key="1">
    <citation type="submission" date="2016-02" db="EMBL/GenBank/DDBJ databases">
        <title>Comparative genomics of biotechnologically important yeasts.</title>
        <authorList>
            <consortium name="DOE Joint Genome Institute"/>
            <person name="Riley R."/>
            <person name="Haridas S."/>
            <person name="Wolfe K.H."/>
            <person name="Lopes M.R."/>
            <person name="Hittinger C.T."/>
            <person name="Goker M."/>
            <person name="Salamov A."/>
            <person name="Wisecaver J."/>
            <person name="Long T.M."/>
            <person name="Aerts A.L."/>
            <person name="Barry K."/>
            <person name="Choi C."/>
            <person name="Clum A."/>
            <person name="Coughlan A.Y."/>
            <person name="Deshpande S."/>
            <person name="Douglass A.P."/>
            <person name="Hanson S.J."/>
            <person name="Klenk H.-P."/>
            <person name="Labutti K."/>
            <person name="Lapidus A."/>
            <person name="Lindquist E."/>
            <person name="Lipzen A."/>
            <person name="Meier-Kolthoff J.P."/>
            <person name="Ohm R.A."/>
            <person name="Otillar R.P."/>
            <person name="Pangilinan J."/>
            <person name="Peng Y."/>
            <person name="Rokas A."/>
            <person name="Rosa C.A."/>
            <person name="Scheuner C."/>
            <person name="Sibirny A.A."/>
            <person name="Slot J.C."/>
            <person name="Stielow J.B."/>
            <person name="Sun H."/>
            <person name="Kurtzman C.P."/>
            <person name="Blackwell M."/>
            <person name="Jeffries T.W."/>
            <person name="Grigoriev I.V."/>
        </authorList>
    </citation>
    <scope>NUCLEOTIDE SEQUENCE [LARGE SCALE GENOMIC DNA]</scope>
    <source>
        <strain evidence="8">NRRL Y-17796</strain>
    </source>
</reference>